<evidence type="ECO:0000313" key="1">
    <source>
        <dbReference type="EMBL" id="MBA0125529.1"/>
    </source>
</evidence>
<protein>
    <submittedName>
        <fullName evidence="1">Uncharacterized protein</fullName>
    </submittedName>
</protein>
<proteinExistence type="predicted"/>
<dbReference type="RefSeq" id="WP_180892300.1">
    <property type="nucleotide sequence ID" value="NZ_JACCKD010000002.1"/>
</dbReference>
<sequence>MKAVESQHEPATAVRRALGVAVAGLTDAFEPGELAFLAVTSKAELPIRDRLAWCLAQDLGEAFIVTREWRRADLAILAGSNVVAQVEAKALYSFDVLREAGRQKYLGYLRADAVKMQALAALATSDRFLLSIVTDVRGEIRPELMRHVVKYTPGITKAASLYGSDEVRSMAKERWPKGLDQSFGVSTAVTHLDGGVVWGLDVGVDVFLIGPLSEADHG</sequence>
<accession>A0A838A9P7</accession>
<gene>
    <name evidence="1" type="ORF">H0B56_08250</name>
</gene>
<keyword evidence="2" id="KW-1185">Reference proteome</keyword>
<reference evidence="1 2" key="1">
    <citation type="submission" date="2020-07" db="EMBL/GenBank/DDBJ databases">
        <title>Genome of Haloechinothrix sp.</title>
        <authorList>
            <person name="Tang S.-K."/>
            <person name="Yang L."/>
            <person name="Zhu W.-Y."/>
        </authorList>
    </citation>
    <scope>NUCLEOTIDE SEQUENCE [LARGE SCALE GENOMIC DNA]</scope>
    <source>
        <strain evidence="1 2">YIM 98757</strain>
    </source>
</reference>
<dbReference type="EMBL" id="JACCKD010000002">
    <property type="protein sequence ID" value="MBA0125529.1"/>
    <property type="molecule type" value="Genomic_DNA"/>
</dbReference>
<dbReference type="Proteomes" id="UP000582974">
    <property type="component" value="Unassembled WGS sequence"/>
</dbReference>
<dbReference type="AlphaFoldDB" id="A0A838A9P7"/>
<organism evidence="1 2">
    <name type="scientific">Haloechinothrix aidingensis</name>
    <dbReference type="NCBI Taxonomy" id="2752311"/>
    <lineage>
        <taxon>Bacteria</taxon>
        <taxon>Bacillati</taxon>
        <taxon>Actinomycetota</taxon>
        <taxon>Actinomycetes</taxon>
        <taxon>Pseudonocardiales</taxon>
        <taxon>Pseudonocardiaceae</taxon>
        <taxon>Haloechinothrix</taxon>
    </lineage>
</organism>
<name>A0A838A9P7_9PSEU</name>
<evidence type="ECO:0000313" key="2">
    <source>
        <dbReference type="Proteomes" id="UP000582974"/>
    </source>
</evidence>
<comment type="caution">
    <text evidence="1">The sequence shown here is derived from an EMBL/GenBank/DDBJ whole genome shotgun (WGS) entry which is preliminary data.</text>
</comment>